<proteinExistence type="predicted"/>
<name>A0A9E7FV50_9LILI</name>
<reference evidence="1" key="1">
    <citation type="submission" date="2022-05" db="EMBL/GenBank/DDBJ databases">
        <title>The Musa troglodytarum L. genome provides insights into the mechanism of non-climacteric behaviour and enrichment of carotenoids.</title>
        <authorList>
            <person name="Wang J."/>
        </authorList>
    </citation>
    <scope>NUCLEOTIDE SEQUENCE</scope>
    <source>
        <tissue evidence="1">Leaf</tissue>
    </source>
</reference>
<protein>
    <submittedName>
        <fullName evidence="1">Uncharacterized protein</fullName>
    </submittedName>
</protein>
<evidence type="ECO:0000313" key="1">
    <source>
        <dbReference type="EMBL" id="URE02535.1"/>
    </source>
</evidence>
<dbReference type="Proteomes" id="UP001055439">
    <property type="component" value="Chromosome 5"/>
</dbReference>
<evidence type="ECO:0000313" key="2">
    <source>
        <dbReference type="Proteomes" id="UP001055439"/>
    </source>
</evidence>
<organism evidence="1 2">
    <name type="scientific">Musa troglodytarum</name>
    <name type="common">fe'i banana</name>
    <dbReference type="NCBI Taxonomy" id="320322"/>
    <lineage>
        <taxon>Eukaryota</taxon>
        <taxon>Viridiplantae</taxon>
        <taxon>Streptophyta</taxon>
        <taxon>Embryophyta</taxon>
        <taxon>Tracheophyta</taxon>
        <taxon>Spermatophyta</taxon>
        <taxon>Magnoliopsida</taxon>
        <taxon>Liliopsida</taxon>
        <taxon>Zingiberales</taxon>
        <taxon>Musaceae</taxon>
        <taxon>Musa</taxon>
    </lineage>
</organism>
<accession>A0A9E7FV50</accession>
<sequence>MTVITQIVGCNKSAKAFQRMDDFGVLMVRESKRIRVGDVKEMDRMDSTMRALVSNNNVTSTREKSMAKALLKVLESEGANYRICGGRNGIKPKKGPTTIQILR</sequence>
<keyword evidence="2" id="KW-1185">Reference proteome</keyword>
<dbReference type="AlphaFoldDB" id="A0A9E7FV50"/>
<dbReference type="EMBL" id="CP097507">
    <property type="protein sequence ID" value="URE02535.1"/>
    <property type="molecule type" value="Genomic_DNA"/>
</dbReference>
<gene>
    <name evidence="1" type="ORF">MUK42_21417</name>
</gene>